<dbReference type="CDD" id="cd10552">
    <property type="entry name" value="TH_beta_N"/>
    <property type="match status" value="1"/>
</dbReference>
<evidence type="ECO:0000256" key="4">
    <source>
        <dbReference type="ARBA" id="ARBA00023014"/>
    </source>
</evidence>
<reference evidence="6" key="1">
    <citation type="submission" date="2021-04" db="EMBL/GenBank/DDBJ databases">
        <authorList>
            <person name="Hornung B."/>
        </authorList>
    </citation>
    <scope>NUCLEOTIDE SEQUENCE</scope>
    <source>
        <strain evidence="6">G5G6</strain>
    </source>
</reference>
<dbReference type="Gene3D" id="2.60.40.10">
    <property type="entry name" value="Immunoglobulins"/>
    <property type="match status" value="1"/>
</dbReference>
<dbReference type="EC" id="1.97.1.2" evidence="6"/>
<organism evidence="6 8">
    <name type="scientific">Georgfuchsia toluolica</name>
    <dbReference type="NCBI Taxonomy" id="424218"/>
    <lineage>
        <taxon>Bacteria</taxon>
        <taxon>Pseudomonadati</taxon>
        <taxon>Pseudomonadota</taxon>
        <taxon>Betaproteobacteria</taxon>
        <taxon>Nitrosomonadales</taxon>
        <taxon>Sterolibacteriaceae</taxon>
        <taxon>Georgfuchsia</taxon>
    </lineage>
</organism>
<dbReference type="EMBL" id="CAJQUM010000001">
    <property type="protein sequence ID" value="CAG4882748.1"/>
    <property type="molecule type" value="Genomic_DNA"/>
</dbReference>
<dbReference type="GO" id="GO:0046872">
    <property type="term" value="F:metal ion binding"/>
    <property type="evidence" value="ECO:0007669"/>
    <property type="project" value="UniProtKB-KW"/>
</dbReference>
<dbReference type="Proteomes" id="UP000742786">
    <property type="component" value="Unassembled WGS sequence"/>
</dbReference>
<keyword evidence="1" id="KW-0004">4Fe-4S</keyword>
<protein>
    <submittedName>
        <fullName evidence="6">Pyrogallol hydroxytransferase small subunit</fullName>
        <ecNumber evidence="6">1.97.1.2</ecNumber>
    </submittedName>
</protein>
<keyword evidence="2" id="KW-0479">Metal-binding</keyword>
<evidence type="ECO:0000259" key="5">
    <source>
        <dbReference type="Pfam" id="PF13247"/>
    </source>
</evidence>
<evidence type="ECO:0000256" key="1">
    <source>
        <dbReference type="ARBA" id="ARBA00022485"/>
    </source>
</evidence>
<dbReference type="GO" id="GO:0018706">
    <property type="term" value="F:pyrogallol hydroxytransferase activity"/>
    <property type="evidence" value="ECO:0007669"/>
    <property type="project" value="UniProtKB-EC"/>
</dbReference>
<evidence type="ECO:0000256" key="3">
    <source>
        <dbReference type="ARBA" id="ARBA00023004"/>
    </source>
</evidence>
<keyword evidence="8" id="KW-1185">Reference proteome</keyword>
<evidence type="ECO:0000313" key="7">
    <source>
        <dbReference type="EMBL" id="CAG4882748.1"/>
    </source>
</evidence>
<name>A0A916J2Q2_9PROT</name>
<dbReference type="RefSeq" id="WP_220634784.1">
    <property type="nucleotide sequence ID" value="NZ_CAJQUM010000001.1"/>
</dbReference>
<dbReference type="PANTHER" id="PTHR43177:SF3">
    <property type="entry name" value="PROTEIN NRFC HOMOLOG"/>
    <property type="match status" value="1"/>
</dbReference>
<keyword evidence="3" id="KW-0408">Iron</keyword>
<evidence type="ECO:0000256" key="2">
    <source>
        <dbReference type="ARBA" id="ARBA00022723"/>
    </source>
</evidence>
<gene>
    <name evidence="6" type="primary">bthL</name>
    <name evidence="6" type="ORF">GTOL_10620</name>
    <name evidence="7" type="ORF">GTOL_10630</name>
</gene>
<dbReference type="PANTHER" id="PTHR43177">
    <property type="entry name" value="PROTEIN NRFC"/>
    <property type="match status" value="1"/>
</dbReference>
<feature type="domain" description="4Fe-4S ferredoxin-type" evidence="5">
    <location>
        <begin position="60"/>
        <end position="153"/>
    </location>
</feature>
<dbReference type="GO" id="GO:0051539">
    <property type="term" value="F:4 iron, 4 sulfur cluster binding"/>
    <property type="evidence" value="ECO:0007669"/>
    <property type="project" value="UniProtKB-KW"/>
</dbReference>
<evidence type="ECO:0000313" key="8">
    <source>
        <dbReference type="Proteomes" id="UP000742786"/>
    </source>
</evidence>
<dbReference type="InterPro" id="IPR013783">
    <property type="entry name" value="Ig-like_fold"/>
</dbReference>
<dbReference type="SUPFAM" id="SSF54862">
    <property type="entry name" value="4Fe-4S ferredoxins"/>
    <property type="match status" value="1"/>
</dbReference>
<sequence>MEKWNLIIDVEKCENCNNCAIATKDEHIGNDYPGYAAPMPAHGGDWIQIGRRTRGATPMVDVAYLPVTCNHCDNAPCVDAGGGCVTKRADGIVIIDPVKAKGRRDVVDSCPYGAIWWNEELNLPQKWIFDAHLLDQGWKEPRASQACSTGCMKALKVEDAEMRRIAERDQLEVLKAGLGTRPRVYYQNMYRWNKCFVGGSVTATIKGVLECVEGAEVVLIKDGKVAGEAKTDFLGDFKVDRLEPNSGTYKVKIIHPQHGSALVDATVNESVYLGSIQLSK</sequence>
<dbReference type="AlphaFoldDB" id="A0A916J2Q2"/>
<comment type="caution">
    <text evidence="6">The sequence shown here is derived from an EMBL/GenBank/DDBJ whole genome shotgun (WGS) entry which is preliminary data.</text>
</comment>
<dbReference type="Gene3D" id="3.30.70.20">
    <property type="match status" value="2"/>
</dbReference>
<keyword evidence="4" id="KW-0411">Iron-sulfur</keyword>
<keyword evidence="6" id="KW-0560">Oxidoreductase</keyword>
<dbReference type="Pfam" id="PF13247">
    <property type="entry name" value="Fer4_11"/>
    <property type="match status" value="1"/>
</dbReference>
<accession>A0A916J2Q2</accession>
<evidence type="ECO:0000313" key="6">
    <source>
        <dbReference type="EMBL" id="CAG4882738.1"/>
    </source>
</evidence>
<proteinExistence type="predicted"/>
<dbReference type="EMBL" id="CAJQUM010000001">
    <property type="protein sequence ID" value="CAG4882738.1"/>
    <property type="molecule type" value="Genomic_DNA"/>
</dbReference>
<dbReference type="InterPro" id="IPR050954">
    <property type="entry name" value="ET_IronSulfur_Cluster-Binding"/>
</dbReference>
<dbReference type="SUPFAM" id="SSF49478">
    <property type="entry name" value="Cna protein B-type domain"/>
    <property type="match status" value="1"/>
</dbReference>
<dbReference type="InterPro" id="IPR017896">
    <property type="entry name" value="4Fe4S_Fe-S-bd"/>
</dbReference>